<dbReference type="EMBL" id="MN739192">
    <property type="protein sequence ID" value="QHS92757.1"/>
    <property type="molecule type" value="Genomic_DNA"/>
</dbReference>
<proteinExistence type="predicted"/>
<accession>A0A6C0BK58</accession>
<reference evidence="1" key="1">
    <citation type="journal article" date="2020" name="Nature">
        <title>Giant virus diversity and host interactions through global metagenomics.</title>
        <authorList>
            <person name="Schulz F."/>
            <person name="Roux S."/>
            <person name="Paez-Espino D."/>
            <person name="Jungbluth S."/>
            <person name="Walsh D.A."/>
            <person name="Denef V.J."/>
            <person name="McMahon K.D."/>
            <person name="Konstantinidis K.T."/>
            <person name="Eloe-Fadrosh E.A."/>
            <person name="Kyrpides N.C."/>
            <person name="Woyke T."/>
        </authorList>
    </citation>
    <scope>NUCLEOTIDE SEQUENCE</scope>
    <source>
        <strain evidence="1">GVMAG-M-3300017651-5</strain>
    </source>
</reference>
<dbReference type="AlphaFoldDB" id="A0A6C0BK58"/>
<name>A0A6C0BK58_9ZZZZ</name>
<protein>
    <submittedName>
        <fullName evidence="1">Uncharacterized protein</fullName>
    </submittedName>
</protein>
<sequence length="253" mass="28679">MISRQHIEQYTLSLKAQQNDSLLDNVGNMSSSYKISSLEGFFNEGPVISLEVESIGDSIDDVTSLFNLGYVIIPRNGKYHIIRQDRRTIDIIEAVAYRLFLQYSRALRDRGYELTVSKSFGHHITDTLGIHNPFTDDIAAFFNDMLPEDSATSDLCDDSVDAAGIVYSYFHNDEDIPLMNAMNTHQLMGRVVLYRGGGRIDVKSHLMKHKVLVLLGDRIINPDMSFTRAGCEAIKRIKYAHDMHDILFRSVNN</sequence>
<evidence type="ECO:0000313" key="1">
    <source>
        <dbReference type="EMBL" id="QHS92757.1"/>
    </source>
</evidence>
<organism evidence="1">
    <name type="scientific">viral metagenome</name>
    <dbReference type="NCBI Taxonomy" id="1070528"/>
    <lineage>
        <taxon>unclassified sequences</taxon>
        <taxon>metagenomes</taxon>
        <taxon>organismal metagenomes</taxon>
    </lineage>
</organism>